<proteinExistence type="predicted"/>
<gene>
    <name evidence="2" type="ORF">SAMN05660976_08179</name>
</gene>
<dbReference type="STRING" id="46177.SAMN05660976_08179"/>
<keyword evidence="3" id="KW-1185">Reference proteome</keyword>
<keyword evidence="1" id="KW-0472">Membrane</keyword>
<protein>
    <submittedName>
        <fullName evidence="2">Uncharacterized protein</fullName>
    </submittedName>
</protein>
<reference evidence="2 3" key="1">
    <citation type="submission" date="2016-10" db="EMBL/GenBank/DDBJ databases">
        <authorList>
            <person name="de Groot N.N."/>
        </authorList>
    </citation>
    <scope>NUCLEOTIDE SEQUENCE [LARGE SCALE GENOMIC DNA]</scope>
    <source>
        <strain evidence="2 3">DSM 43357</strain>
    </source>
</reference>
<feature type="transmembrane region" description="Helical" evidence="1">
    <location>
        <begin position="60"/>
        <end position="81"/>
    </location>
</feature>
<evidence type="ECO:0000313" key="2">
    <source>
        <dbReference type="EMBL" id="SEN72976.1"/>
    </source>
</evidence>
<sequence length="120" mass="12768">MQAMQIKRRCSPRRRSVLAWVSDRIQRYGVSSVVGVRFVPGGRGKGAITAGIVDLSFRGFLLAACLSEIIFVTCTIGLGYLGGRLVPGGASPAPGDRSSPATGSLSEEAHLRSNIKFIDF</sequence>
<keyword evidence="1" id="KW-0812">Transmembrane</keyword>
<keyword evidence="1" id="KW-1133">Transmembrane helix</keyword>
<name>A0A1H8IY63_9ACTN</name>
<evidence type="ECO:0000256" key="1">
    <source>
        <dbReference type="SAM" id="Phobius"/>
    </source>
</evidence>
<dbReference type="EMBL" id="FOBF01000034">
    <property type="protein sequence ID" value="SEN72976.1"/>
    <property type="molecule type" value="Genomic_DNA"/>
</dbReference>
<dbReference type="AlphaFoldDB" id="A0A1H8IY63"/>
<accession>A0A1H8IY63</accession>
<organism evidence="2 3">
    <name type="scientific">Nonomuraea pusilla</name>
    <dbReference type="NCBI Taxonomy" id="46177"/>
    <lineage>
        <taxon>Bacteria</taxon>
        <taxon>Bacillati</taxon>
        <taxon>Actinomycetota</taxon>
        <taxon>Actinomycetes</taxon>
        <taxon>Streptosporangiales</taxon>
        <taxon>Streptosporangiaceae</taxon>
        <taxon>Nonomuraea</taxon>
    </lineage>
</organism>
<evidence type="ECO:0000313" key="3">
    <source>
        <dbReference type="Proteomes" id="UP000198953"/>
    </source>
</evidence>
<dbReference type="Proteomes" id="UP000198953">
    <property type="component" value="Unassembled WGS sequence"/>
</dbReference>